<evidence type="ECO:0000256" key="1">
    <source>
        <dbReference type="SAM" id="MobiDB-lite"/>
    </source>
</evidence>
<evidence type="ECO:0000313" key="2">
    <source>
        <dbReference type="EMBL" id="EEH51233.1"/>
    </source>
</evidence>
<feature type="compositionally biased region" description="Acidic residues" evidence="1">
    <location>
        <begin position="85"/>
        <end position="94"/>
    </location>
</feature>
<dbReference type="RefSeq" id="XP_003064328.1">
    <property type="nucleotide sequence ID" value="XM_003064282.1"/>
</dbReference>
<dbReference type="EMBL" id="GG663751">
    <property type="protein sequence ID" value="EEH51233.1"/>
    <property type="molecule type" value="Genomic_DNA"/>
</dbReference>
<protein>
    <submittedName>
        <fullName evidence="2">Predicted protein</fullName>
    </submittedName>
</protein>
<name>C1N8T4_MICPC</name>
<proteinExistence type="predicted"/>
<keyword evidence="3" id="KW-1185">Reference proteome</keyword>
<organism evidence="3">
    <name type="scientific">Micromonas pusilla (strain CCMP1545)</name>
    <name type="common">Picoplanktonic green alga</name>
    <dbReference type="NCBI Taxonomy" id="564608"/>
    <lineage>
        <taxon>Eukaryota</taxon>
        <taxon>Viridiplantae</taxon>
        <taxon>Chlorophyta</taxon>
        <taxon>Mamiellophyceae</taxon>
        <taxon>Mamiellales</taxon>
        <taxon>Mamiellaceae</taxon>
        <taxon>Micromonas</taxon>
    </lineage>
</organism>
<evidence type="ECO:0000313" key="3">
    <source>
        <dbReference type="Proteomes" id="UP000001876"/>
    </source>
</evidence>
<dbReference type="AlphaFoldDB" id="C1N8T4"/>
<gene>
    <name evidence="2" type="ORF">MICPUCDRAFT_54232</name>
</gene>
<feature type="compositionally biased region" description="Basic and acidic residues" evidence="1">
    <location>
        <begin position="95"/>
        <end position="120"/>
    </location>
</feature>
<dbReference type="KEGG" id="mpp:MICPUCDRAFT_54232"/>
<reference evidence="2 3" key="1">
    <citation type="journal article" date="2009" name="Science">
        <title>Green evolution and dynamic adaptations revealed by genomes of the marine picoeukaryotes Micromonas.</title>
        <authorList>
            <person name="Worden A.Z."/>
            <person name="Lee J.H."/>
            <person name="Mock T."/>
            <person name="Rouze P."/>
            <person name="Simmons M.P."/>
            <person name="Aerts A.L."/>
            <person name="Allen A.E."/>
            <person name="Cuvelier M.L."/>
            <person name="Derelle E."/>
            <person name="Everett M.V."/>
            <person name="Foulon E."/>
            <person name="Grimwood J."/>
            <person name="Gundlach H."/>
            <person name="Henrissat B."/>
            <person name="Napoli C."/>
            <person name="McDonald S.M."/>
            <person name="Parker M.S."/>
            <person name="Rombauts S."/>
            <person name="Salamov A."/>
            <person name="Von Dassow P."/>
            <person name="Badger J.H."/>
            <person name="Coutinho P.M."/>
            <person name="Demir E."/>
            <person name="Dubchak I."/>
            <person name="Gentemann C."/>
            <person name="Eikrem W."/>
            <person name="Gready J.E."/>
            <person name="John U."/>
            <person name="Lanier W."/>
            <person name="Lindquist E.A."/>
            <person name="Lucas S."/>
            <person name="Mayer K.F."/>
            <person name="Moreau H."/>
            <person name="Not F."/>
            <person name="Otillar R."/>
            <person name="Panaud O."/>
            <person name="Pangilinan J."/>
            <person name="Paulsen I."/>
            <person name="Piegu B."/>
            <person name="Poliakov A."/>
            <person name="Robbens S."/>
            <person name="Schmutz J."/>
            <person name="Toulza E."/>
            <person name="Wyss T."/>
            <person name="Zelensky A."/>
            <person name="Zhou K."/>
            <person name="Armbrust E.V."/>
            <person name="Bhattacharya D."/>
            <person name="Goodenough U.W."/>
            <person name="Van de Peer Y."/>
            <person name="Grigoriev I.V."/>
        </authorList>
    </citation>
    <scope>NUCLEOTIDE SEQUENCE [LARGE SCALE GENOMIC DNA]</scope>
    <source>
        <strain evidence="2 3">CCMP1545</strain>
    </source>
</reference>
<sequence>MAPSRASASRALLRAFLARARASTAPPRARVAPWRVLEPRLEPARAAGAVARSPASWSSIVRSPRGFAGASAGRERKKSPLPAPLEDETEGEEEKDARKTTTTEPTKEEARRAGEGDEDAKKLAAPARFSDLEDVSARAVALLAARVCWLKYVTLGVFKFMYDPHFHVSPLGGLVLDRFAANDMNALRAMTGDAVFAAFRDTWIEYDRKNLSMAFERGENLFAVMTGVRPVRYDANGAALSEIERMSHYAESSPEFARAYPAAAANPAHAPGGWNAVRVTVYFKSDDVCVLVDKVSEEKTNITDPRGAEWTFERVLPEKVPTTAPVTTPWKLVNIE</sequence>
<dbReference type="GeneID" id="9689946"/>
<dbReference type="Proteomes" id="UP000001876">
    <property type="component" value="Unassembled WGS sequence"/>
</dbReference>
<feature type="region of interest" description="Disordered" evidence="1">
    <location>
        <begin position="66"/>
        <end position="120"/>
    </location>
</feature>
<accession>C1N8T4</accession>